<dbReference type="CDD" id="cd13578">
    <property type="entry name" value="PBP2_Bug27"/>
    <property type="match status" value="1"/>
</dbReference>
<dbReference type="PROSITE" id="PS51318">
    <property type="entry name" value="TAT"/>
    <property type="match status" value="1"/>
</dbReference>
<evidence type="ECO:0000313" key="3">
    <source>
        <dbReference type="EMBL" id="TPG60375.1"/>
    </source>
</evidence>
<dbReference type="Gene3D" id="3.40.190.10">
    <property type="entry name" value="Periplasmic binding protein-like II"/>
    <property type="match status" value="1"/>
</dbReference>
<comment type="similarity">
    <text evidence="1">Belongs to the UPF0065 (bug) family.</text>
</comment>
<dbReference type="EMBL" id="RCZP01000002">
    <property type="protein sequence ID" value="TPG60375.1"/>
    <property type="molecule type" value="Genomic_DNA"/>
</dbReference>
<dbReference type="RefSeq" id="WP_140881305.1">
    <property type="nucleotide sequence ID" value="NZ_RCZP01000002.1"/>
</dbReference>
<dbReference type="Gene3D" id="3.40.190.150">
    <property type="entry name" value="Bordetella uptake gene, domain 1"/>
    <property type="match status" value="1"/>
</dbReference>
<evidence type="ECO:0000256" key="1">
    <source>
        <dbReference type="ARBA" id="ARBA00006987"/>
    </source>
</evidence>
<accession>A0A502GEP7</accession>
<keyword evidence="4" id="KW-1185">Reference proteome</keyword>
<evidence type="ECO:0000256" key="2">
    <source>
        <dbReference type="SAM" id="SignalP"/>
    </source>
</evidence>
<dbReference type="PANTHER" id="PTHR42928">
    <property type="entry name" value="TRICARBOXYLATE-BINDING PROTEIN"/>
    <property type="match status" value="1"/>
</dbReference>
<dbReference type="PANTHER" id="PTHR42928:SF5">
    <property type="entry name" value="BLR1237 PROTEIN"/>
    <property type="match status" value="1"/>
</dbReference>
<dbReference type="PIRSF" id="PIRSF017082">
    <property type="entry name" value="YflP"/>
    <property type="match status" value="1"/>
</dbReference>
<sequence length="341" mass="35153">MSTPRRALFGAAAGLVALPAWAQAQAPTPTPTPAPALGAAEAWTPSRPIRFVVPFAAGGATDVVARVLADRMGERLGQPVVVENRAGSGGNIGVENAVRAPADGTVILMGTTGTLTINQHLYANMGFDPVRDLAPVSMAFATDHVLIVNPAHPARTVQEFVAWLRANPGKASFGSAGSGSSTHMVAELFRAAAKVEVTHVPYRGSAPALNDTVAGNVQFMLDQLPSAIGQIQGGRVRALATTGPKRTSQLPDVPTMAESGLPDAEATSWGAVMAPHGTPAPVIARLNAVLREALADPAIQARLVAAGADAVSSTPAELSQKMTQEAATWGRVVREARITVN</sequence>
<dbReference type="InterPro" id="IPR005064">
    <property type="entry name" value="BUG"/>
</dbReference>
<name>A0A502GEP7_9PROT</name>
<protein>
    <submittedName>
        <fullName evidence="3">Tripartite tricarboxylate transporter substrate binding protein</fullName>
    </submittedName>
</protein>
<dbReference type="AlphaFoldDB" id="A0A502GEP7"/>
<dbReference type="Proteomes" id="UP000317078">
    <property type="component" value="Unassembled WGS sequence"/>
</dbReference>
<organism evidence="3 4">
    <name type="scientific">Muricoccus nepalensis</name>
    <dbReference type="NCBI Taxonomy" id="1854500"/>
    <lineage>
        <taxon>Bacteria</taxon>
        <taxon>Pseudomonadati</taxon>
        <taxon>Pseudomonadota</taxon>
        <taxon>Alphaproteobacteria</taxon>
        <taxon>Acetobacterales</taxon>
        <taxon>Roseomonadaceae</taxon>
        <taxon>Muricoccus</taxon>
    </lineage>
</organism>
<feature type="chain" id="PRO_5021239663" evidence="2">
    <location>
        <begin position="23"/>
        <end position="341"/>
    </location>
</feature>
<comment type="caution">
    <text evidence="3">The sequence shown here is derived from an EMBL/GenBank/DDBJ whole genome shotgun (WGS) entry which is preliminary data.</text>
</comment>
<dbReference type="InterPro" id="IPR006311">
    <property type="entry name" value="TAT_signal"/>
</dbReference>
<evidence type="ECO:0000313" key="4">
    <source>
        <dbReference type="Proteomes" id="UP000317078"/>
    </source>
</evidence>
<dbReference type="SUPFAM" id="SSF53850">
    <property type="entry name" value="Periplasmic binding protein-like II"/>
    <property type="match status" value="1"/>
</dbReference>
<gene>
    <name evidence="3" type="ORF">EAH89_03055</name>
</gene>
<keyword evidence="2" id="KW-0732">Signal</keyword>
<dbReference type="InterPro" id="IPR042100">
    <property type="entry name" value="Bug_dom1"/>
</dbReference>
<dbReference type="Pfam" id="PF03401">
    <property type="entry name" value="TctC"/>
    <property type="match status" value="1"/>
</dbReference>
<proteinExistence type="inferred from homology"/>
<feature type="signal peptide" evidence="2">
    <location>
        <begin position="1"/>
        <end position="22"/>
    </location>
</feature>
<dbReference type="OrthoDB" id="7251897at2"/>
<reference evidence="3 4" key="1">
    <citation type="journal article" date="2019" name="Environ. Microbiol.">
        <title>Species interactions and distinct microbial communities in high Arctic permafrost affected cryosols are associated with the CH4 and CO2 gas fluxes.</title>
        <authorList>
            <person name="Altshuler I."/>
            <person name="Hamel J."/>
            <person name="Turney S."/>
            <person name="Magnuson E."/>
            <person name="Levesque R."/>
            <person name="Greer C."/>
            <person name="Whyte L.G."/>
        </authorList>
    </citation>
    <scope>NUCLEOTIDE SEQUENCE [LARGE SCALE GENOMIC DNA]</scope>
    <source>
        <strain evidence="3 4">S9.3B</strain>
    </source>
</reference>